<dbReference type="GO" id="GO:0045944">
    <property type="term" value="P:positive regulation of transcription by RNA polymerase II"/>
    <property type="evidence" value="ECO:0007669"/>
    <property type="project" value="TreeGrafter"/>
</dbReference>
<dbReference type="Gene3D" id="2.60.200.20">
    <property type="match status" value="1"/>
</dbReference>
<dbReference type="InterPro" id="IPR025999">
    <property type="entry name" value="MCRS_N"/>
</dbReference>
<sequence>MENVNENDLLEVENEDGASNSHLSLEDSPETNAGRRSSNRSIKRKRFDDELVEYSLGIPGSSNIKSGRATGRIQQYSTDFAPISILSTSTSSPAPVAPAGTSSSTEPPPLTDATLKSIPSSSKNKKKGIPKSHMTTRDLGRWKPVDDLALIIGIEQANDIDIICAGVKFSCKFTKKEITARWFALLYDHAVSRVAVQNIRNLHPEVFAAVQRKALWSEEEDRILGTIKSNSNPTLETFADLLAKHPVEFYYGRTPEFLFCHWQSLRQCYLLLDQVDPGMSPELSTMTFEEAEALIPDSELQDPPDKALETELKLQQRRNLREIRQLENEVGRWNVLVNAVTGECPGEFDQQTLAILRGRTVRYLMRSREVIIGRSGKTFTADIDLALEGPANKISRRQATLKLKNTGEFYIYAEGQRPIFVNGNLLEPGNKARLYHNAVLDFHTLKFVFLINQDLIRIIHTESVE</sequence>
<dbReference type="GO" id="GO:0031011">
    <property type="term" value="C:Ino80 complex"/>
    <property type="evidence" value="ECO:0007669"/>
    <property type="project" value="InterPro"/>
</dbReference>
<dbReference type="SUPFAM" id="SSF49879">
    <property type="entry name" value="SMAD/FHA domain"/>
    <property type="match status" value="1"/>
</dbReference>
<dbReference type="Proteomes" id="UP001152799">
    <property type="component" value="Chromosome 1"/>
</dbReference>
<dbReference type="Pfam" id="PF00498">
    <property type="entry name" value="FHA"/>
    <property type="match status" value="1"/>
</dbReference>
<dbReference type="PANTHER" id="PTHR13233">
    <property type="entry name" value="MICROSPHERULE PROTEIN 1"/>
    <property type="match status" value="1"/>
</dbReference>
<dbReference type="InterPro" id="IPR037912">
    <property type="entry name" value="MCRS1"/>
</dbReference>
<accession>A0A9N9Q8X6</accession>
<dbReference type="SMART" id="SM00240">
    <property type="entry name" value="FHA"/>
    <property type="match status" value="1"/>
</dbReference>
<evidence type="ECO:0000259" key="2">
    <source>
        <dbReference type="PROSITE" id="PS50006"/>
    </source>
</evidence>
<proteinExistence type="predicted"/>
<dbReference type="AlphaFoldDB" id="A0A9N9Q8X6"/>
<name>A0A9N9Q8X6_9CUCU</name>
<dbReference type="Pfam" id="PF13325">
    <property type="entry name" value="MCRS_N"/>
    <property type="match status" value="1"/>
</dbReference>
<gene>
    <name evidence="3" type="ORF">CEUTPL_LOCUS1233</name>
</gene>
<dbReference type="GO" id="GO:0044545">
    <property type="term" value="C:NSL complex"/>
    <property type="evidence" value="ECO:0007669"/>
    <property type="project" value="TreeGrafter"/>
</dbReference>
<dbReference type="OrthoDB" id="10262769at2759"/>
<reference evidence="3" key="1">
    <citation type="submission" date="2022-01" db="EMBL/GenBank/DDBJ databases">
        <authorList>
            <person name="King R."/>
        </authorList>
    </citation>
    <scope>NUCLEOTIDE SEQUENCE</scope>
</reference>
<organism evidence="3 4">
    <name type="scientific">Ceutorhynchus assimilis</name>
    <name type="common">cabbage seed weevil</name>
    <dbReference type="NCBI Taxonomy" id="467358"/>
    <lineage>
        <taxon>Eukaryota</taxon>
        <taxon>Metazoa</taxon>
        <taxon>Ecdysozoa</taxon>
        <taxon>Arthropoda</taxon>
        <taxon>Hexapoda</taxon>
        <taxon>Insecta</taxon>
        <taxon>Pterygota</taxon>
        <taxon>Neoptera</taxon>
        <taxon>Endopterygota</taxon>
        <taxon>Coleoptera</taxon>
        <taxon>Polyphaga</taxon>
        <taxon>Cucujiformia</taxon>
        <taxon>Curculionidae</taxon>
        <taxon>Ceutorhynchinae</taxon>
        <taxon>Ceutorhynchus</taxon>
    </lineage>
</organism>
<dbReference type="GO" id="GO:0071339">
    <property type="term" value="C:MLL1 complex"/>
    <property type="evidence" value="ECO:0007669"/>
    <property type="project" value="InterPro"/>
</dbReference>
<dbReference type="GO" id="GO:0002151">
    <property type="term" value="F:G-quadruplex RNA binding"/>
    <property type="evidence" value="ECO:0007669"/>
    <property type="project" value="InterPro"/>
</dbReference>
<dbReference type="CDD" id="cd22687">
    <property type="entry name" value="FHA_MCRS1"/>
    <property type="match status" value="1"/>
</dbReference>
<evidence type="ECO:0000313" key="4">
    <source>
        <dbReference type="Proteomes" id="UP001152799"/>
    </source>
</evidence>
<keyword evidence="4" id="KW-1185">Reference proteome</keyword>
<dbReference type="PROSITE" id="PS50006">
    <property type="entry name" value="FHA_DOMAIN"/>
    <property type="match status" value="1"/>
</dbReference>
<feature type="domain" description="FHA" evidence="2">
    <location>
        <begin position="370"/>
        <end position="426"/>
    </location>
</feature>
<evidence type="ECO:0000313" key="3">
    <source>
        <dbReference type="EMBL" id="CAG9760505.1"/>
    </source>
</evidence>
<evidence type="ECO:0000256" key="1">
    <source>
        <dbReference type="SAM" id="MobiDB-lite"/>
    </source>
</evidence>
<dbReference type="InterPro" id="IPR008984">
    <property type="entry name" value="SMAD_FHA_dom_sf"/>
</dbReference>
<dbReference type="PANTHER" id="PTHR13233:SF0">
    <property type="entry name" value="MICROSPHERULE PROTEIN 1"/>
    <property type="match status" value="1"/>
</dbReference>
<dbReference type="EMBL" id="OU892277">
    <property type="protein sequence ID" value="CAG9760505.1"/>
    <property type="molecule type" value="Genomic_DNA"/>
</dbReference>
<feature type="region of interest" description="Disordered" evidence="1">
    <location>
        <begin position="89"/>
        <end position="137"/>
    </location>
</feature>
<feature type="region of interest" description="Disordered" evidence="1">
    <location>
        <begin position="1"/>
        <end position="46"/>
    </location>
</feature>
<feature type="compositionally biased region" description="Low complexity" evidence="1">
    <location>
        <begin position="89"/>
        <end position="105"/>
    </location>
</feature>
<protein>
    <recommendedName>
        <fullName evidence="2">FHA domain-containing protein</fullName>
    </recommendedName>
</protein>
<dbReference type="InterPro" id="IPR000253">
    <property type="entry name" value="FHA_dom"/>
</dbReference>